<comment type="subcellular location">
    <subcellularLocation>
        <location evidence="1">Nucleus</location>
        <location evidence="1">Nucleolus</location>
    </subcellularLocation>
</comment>
<organism evidence="6 7">
    <name type="scientific">Eremothecium sinecaudum</name>
    <dbReference type="NCBI Taxonomy" id="45286"/>
    <lineage>
        <taxon>Eukaryota</taxon>
        <taxon>Fungi</taxon>
        <taxon>Dikarya</taxon>
        <taxon>Ascomycota</taxon>
        <taxon>Saccharomycotina</taxon>
        <taxon>Saccharomycetes</taxon>
        <taxon>Saccharomycetales</taxon>
        <taxon>Saccharomycetaceae</taxon>
        <taxon>Eremothecium</taxon>
    </lineage>
</organism>
<dbReference type="GeneID" id="28726304"/>
<feature type="compositionally biased region" description="Low complexity" evidence="4">
    <location>
        <begin position="296"/>
        <end position="305"/>
    </location>
</feature>
<evidence type="ECO:0000256" key="4">
    <source>
        <dbReference type="SAM" id="MobiDB-lite"/>
    </source>
</evidence>
<dbReference type="AlphaFoldDB" id="A0A0X8HWU8"/>
<evidence type="ECO:0000313" key="6">
    <source>
        <dbReference type="EMBL" id="AMD22930.1"/>
    </source>
</evidence>
<gene>
    <name evidence="6" type="ORF">AW171_hschr84998</name>
</gene>
<comment type="similarity">
    <text evidence="2">Belongs to the CWC22 family.</text>
</comment>
<dbReference type="InterPro" id="IPR003890">
    <property type="entry name" value="MIF4G-like_typ-3"/>
</dbReference>
<keyword evidence="3" id="KW-0539">Nucleus</keyword>
<dbReference type="InterPro" id="IPR050781">
    <property type="entry name" value="CWC22_splicing_factor"/>
</dbReference>
<feature type="compositionally biased region" description="Basic and acidic residues" evidence="4">
    <location>
        <begin position="195"/>
        <end position="209"/>
    </location>
</feature>
<dbReference type="RefSeq" id="XP_017989926.1">
    <property type="nucleotide sequence ID" value="XM_018134437.1"/>
</dbReference>
<feature type="region of interest" description="Disordered" evidence="4">
    <location>
        <begin position="23"/>
        <end position="237"/>
    </location>
</feature>
<feature type="region of interest" description="Disordered" evidence="4">
    <location>
        <begin position="283"/>
        <end position="387"/>
    </location>
</feature>
<dbReference type="Proteomes" id="UP000243052">
    <property type="component" value="Chromosome viii"/>
</dbReference>
<evidence type="ECO:0000256" key="3">
    <source>
        <dbReference type="ARBA" id="ARBA00023242"/>
    </source>
</evidence>
<dbReference type="STRING" id="45286.A0A0X8HWU8"/>
<dbReference type="PANTHER" id="PTHR18034:SF4">
    <property type="entry name" value="NUCLEOLAR MIF4G DOMAIN-CONTAINING PROTEIN 1"/>
    <property type="match status" value="1"/>
</dbReference>
<feature type="domain" description="MI" evidence="5">
    <location>
        <begin position="712"/>
        <end position="851"/>
    </location>
</feature>
<proteinExistence type="inferred from homology"/>
<dbReference type="SMART" id="SM00543">
    <property type="entry name" value="MIF4G"/>
    <property type="match status" value="1"/>
</dbReference>
<feature type="compositionally biased region" description="Basic residues" evidence="4">
    <location>
        <begin position="33"/>
        <end position="58"/>
    </location>
</feature>
<keyword evidence="7" id="KW-1185">Reference proteome</keyword>
<dbReference type="SMART" id="SM00544">
    <property type="entry name" value="MA3"/>
    <property type="match status" value="1"/>
</dbReference>
<dbReference type="OrthoDB" id="361797at2759"/>
<sequence length="964" mass="109159">MSKHSINIPGAILDELKSVDYSDDSRFKTTNTTKKKGGSKSRKERRKLQRLEKKAKHSGKQDAPFKKFQKPVNKSIARDEVIKPTGKENGKRSGTLPPSSDDELSSDDFEGFDDDDLNEEEWEQLRELETEDDGSSSEANDISSEENQSSSEEEMTVEKTMAKLKALKEKKKAAQASKSAVKKSQKVVSDDANEEEFHGFDDSGSEKKTKESRKRKADSEASYLLTPSERAAMERDEKDMKHYAKVLGLKGKKKKLRATDEYDAIGGLLEGLEFFENYGSDNSAVEVDSDVDDGSPSESDAGSGDSESDKSEDIGSSDEEENVENPFSSDDELSSDDFDEFGSEDLDDEELEQLRELEGEKEPKKRVKENPYVAPSSSQAYVPPLLRNKRSEGEDAAVVELQKKIRSSLNKLTESNIPVIVSSINELFDSNARKTVAEIVNSQIIELVSQKTRLLDSFVMNFASVAYSLWKLRGLEIGASFIQVLVQSFIEQYNNQMEHTKTNSDVKVQLIPKQCSNLLTLLSYAYDFGMTSSRILYDIIKLLIQTPNEFSMELILRIVSVSGPLIRGDDPMALKEIMATLLPMVKDIEQTPRMKFLLETMYDLKNNKLKPSILAPSHHNLKKSLSNALRNSAPTSNEPLQVSLDDIINVETKGKWWLVGASWKGNMENAFDEAKPKTNDSKKPSEVRIVDGFLDEIPDWDEIARKLRMNTDTRRAIFISIVSAQDYMEAFTKLEKLNLKNKQTQEIPKVLLHCLANDGVNNGYNPYYSVLGAKLCENNHNILKSFQFLFWDVIKKFEADGDSDNEDELFDDARDQSIDARLKKIAVVASFFGYLLGMGKLKLDVFKHVSLLGGLNSDGLLFVEQLFCQMFLTVARQSEQVTKVSGKKQFIYKDDYMKDLVCKGIHSDNKETILKSFKWFISKKFKYRDHIIKGDNIKDYERKIRRLDWAVSRFIQLTDEATDL</sequence>
<feature type="compositionally biased region" description="Basic and acidic residues" evidence="4">
    <location>
        <begin position="352"/>
        <end position="363"/>
    </location>
</feature>
<dbReference type="PROSITE" id="PS51366">
    <property type="entry name" value="MI"/>
    <property type="match status" value="1"/>
</dbReference>
<dbReference type="GO" id="GO:0003723">
    <property type="term" value="F:RNA binding"/>
    <property type="evidence" value="ECO:0007669"/>
    <property type="project" value="InterPro"/>
</dbReference>
<dbReference type="EMBL" id="CP014248">
    <property type="protein sequence ID" value="AMD22930.1"/>
    <property type="molecule type" value="Genomic_DNA"/>
</dbReference>
<feature type="compositionally biased region" description="Basic and acidic residues" evidence="4">
    <location>
        <begin position="76"/>
        <end position="91"/>
    </location>
</feature>
<feature type="compositionally biased region" description="Acidic residues" evidence="4">
    <location>
        <begin position="100"/>
        <end position="122"/>
    </location>
</feature>
<accession>A0A0X8HWU8</accession>
<evidence type="ECO:0000259" key="5">
    <source>
        <dbReference type="PROSITE" id="PS51366"/>
    </source>
</evidence>
<dbReference type="InterPro" id="IPR003891">
    <property type="entry name" value="Initiation_fac_eIF4g_MI"/>
</dbReference>
<dbReference type="InterPro" id="IPR016024">
    <property type="entry name" value="ARM-type_fold"/>
</dbReference>
<name>A0A0X8HWU8_9SACH</name>
<dbReference type="Gene3D" id="1.25.40.180">
    <property type="match status" value="1"/>
</dbReference>
<protein>
    <submittedName>
        <fullName evidence="6">HHR161Cp</fullName>
    </submittedName>
</protein>
<dbReference type="SUPFAM" id="SSF48371">
    <property type="entry name" value="ARM repeat"/>
    <property type="match status" value="1"/>
</dbReference>
<dbReference type="GO" id="GO:0005730">
    <property type="term" value="C:nucleolus"/>
    <property type="evidence" value="ECO:0007669"/>
    <property type="project" value="UniProtKB-SubCell"/>
</dbReference>
<evidence type="ECO:0000313" key="7">
    <source>
        <dbReference type="Proteomes" id="UP000243052"/>
    </source>
</evidence>
<feature type="compositionally biased region" description="Acidic residues" evidence="4">
    <location>
        <begin position="315"/>
        <end position="351"/>
    </location>
</feature>
<dbReference type="Pfam" id="PF02854">
    <property type="entry name" value="MIF4G"/>
    <property type="match status" value="1"/>
</dbReference>
<dbReference type="Pfam" id="PF02847">
    <property type="entry name" value="MA3"/>
    <property type="match status" value="1"/>
</dbReference>
<reference evidence="6 7" key="1">
    <citation type="submission" date="2016-01" db="EMBL/GenBank/DDBJ databases">
        <title>Genome sequence of the yeast Holleya sinecauda.</title>
        <authorList>
            <person name="Dietrich F.S."/>
        </authorList>
    </citation>
    <scope>NUCLEOTIDE SEQUENCE [LARGE SCALE GENOMIC DNA]</scope>
    <source>
        <strain evidence="6 7">ATCC 58844</strain>
    </source>
</reference>
<evidence type="ECO:0000256" key="2">
    <source>
        <dbReference type="ARBA" id="ARBA00006856"/>
    </source>
</evidence>
<dbReference type="GO" id="GO:0042274">
    <property type="term" value="P:ribosomal small subunit biogenesis"/>
    <property type="evidence" value="ECO:0007669"/>
    <property type="project" value="TreeGrafter"/>
</dbReference>
<dbReference type="PANTHER" id="PTHR18034">
    <property type="entry name" value="CELL CYCLE CONTROL PROTEIN CWF22-RELATED"/>
    <property type="match status" value="1"/>
</dbReference>
<evidence type="ECO:0000256" key="1">
    <source>
        <dbReference type="ARBA" id="ARBA00004604"/>
    </source>
</evidence>